<dbReference type="GO" id="GO:0032259">
    <property type="term" value="P:methylation"/>
    <property type="evidence" value="ECO:0007669"/>
    <property type="project" value="UniProtKB-KW"/>
</dbReference>
<evidence type="ECO:0000256" key="3">
    <source>
        <dbReference type="ARBA" id="ARBA00022630"/>
    </source>
</evidence>
<dbReference type="EC" id="1.5.-.-" evidence="10"/>
<keyword evidence="5 10" id="KW-0949">S-adenosyl-L-methionine</keyword>
<dbReference type="InterPro" id="IPR036188">
    <property type="entry name" value="FAD/NAD-bd_sf"/>
</dbReference>
<evidence type="ECO:0000256" key="6">
    <source>
        <dbReference type="ARBA" id="ARBA00022694"/>
    </source>
</evidence>
<feature type="region of interest" description="tRNA (mnm(5)s(2)U34)-methyltransferase" evidence="10">
    <location>
        <begin position="1"/>
        <end position="239"/>
    </location>
</feature>
<organism evidence="13 14">
    <name type="scientific">Legionella busanensis</name>
    <dbReference type="NCBI Taxonomy" id="190655"/>
    <lineage>
        <taxon>Bacteria</taxon>
        <taxon>Pseudomonadati</taxon>
        <taxon>Pseudomonadota</taxon>
        <taxon>Gammaproteobacteria</taxon>
        <taxon>Legionellales</taxon>
        <taxon>Legionellaceae</taxon>
        <taxon>Legionella</taxon>
    </lineage>
</organism>
<dbReference type="RefSeq" id="WP_115331295.1">
    <property type="nucleotide sequence ID" value="NZ_CAAAHP010000002.1"/>
</dbReference>
<keyword evidence="6 10" id="KW-0819">tRNA processing</keyword>
<comment type="similarity">
    <text evidence="10">In the C-terminal section; belongs to the DAO family.</text>
</comment>
<dbReference type="InterPro" id="IPR017610">
    <property type="entry name" value="tRNA_S-uridine_synth_MnmC_C"/>
</dbReference>
<proteinExistence type="inferred from homology"/>
<keyword evidence="2 10" id="KW-0489">Methyltransferase</keyword>
<evidence type="ECO:0000256" key="8">
    <source>
        <dbReference type="ARBA" id="ARBA00023002"/>
    </source>
</evidence>
<dbReference type="Gene3D" id="3.50.50.60">
    <property type="entry name" value="FAD/NAD(P)-binding domain"/>
    <property type="match status" value="1"/>
</dbReference>
<keyword evidence="1 10" id="KW-0963">Cytoplasm</keyword>
<evidence type="ECO:0000256" key="2">
    <source>
        <dbReference type="ARBA" id="ARBA00022603"/>
    </source>
</evidence>
<dbReference type="EMBL" id="UGOD01000001">
    <property type="protein sequence ID" value="STX51674.1"/>
    <property type="molecule type" value="Genomic_DNA"/>
</dbReference>
<dbReference type="OrthoDB" id="9786494at2"/>
<evidence type="ECO:0000256" key="1">
    <source>
        <dbReference type="ARBA" id="ARBA00022490"/>
    </source>
</evidence>
<dbReference type="GO" id="GO:0005737">
    <property type="term" value="C:cytoplasm"/>
    <property type="evidence" value="ECO:0007669"/>
    <property type="project" value="UniProtKB-SubCell"/>
</dbReference>
<dbReference type="PANTHER" id="PTHR13847">
    <property type="entry name" value="SARCOSINE DEHYDROGENASE-RELATED"/>
    <property type="match status" value="1"/>
</dbReference>
<comment type="function">
    <text evidence="10">Catalyzes the last two steps in the biosynthesis of 5-methylaminomethyl-2-thiouridine (mnm(5)s(2)U) at the wobble position (U34) in tRNA. Catalyzes the FAD-dependent demodification of cmnm(5)s(2)U34 to nm(5)s(2)U34, followed by the transfer of a methyl group from S-adenosyl-L-methionine to nm(5)s(2)U34, to form mnm(5)s(2)U34.</text>
</comment>
<evidence type="ECO:0000313" key="13">
    <source>
        <dbReference type="EMBL" id="STX51674.1"/>
    </source>
</evidence>
<protein>
    <recommendedName>
        <fullName evidence="10">tRNA 5-methylaminomethyl-2-thiouridine biosynthesis bifunctional protein MnmC</fullName>
        <shortName evidence="10">tRNA mnm(5)s(2)U biosynthesis bifunctional protein</shortName>
    </recommendedName>
    <domain>
        <recommendedName>
            <fullName evidence="10">tRNA (mnm(5)s(2)U34)-methyltransferase</fullName>
            <ecNumber evidence="10">2.1.1.61</ecNumber>
        </recommendedName>
    </domain>
    <domain>
        <recommendedName>
            <fullName evidence="10">FAD-dependent cmnm(5)s(2)U34 oxidoreductase</fullName>
            <ecNumber evidence="10">1.5.-.-</ecNumber>
        </recommendedName>
    </domain>
</protein>
<keyword evidence="9 10" id="KW-0511">Multifunctional enzyme</keyword>
<keyword evidence="7 10" id="KW-0274">FAD</keyword>
<keyword evidence="8 10" id="KW-0560">Oxidoreductase</keyword>
<dbReference type="InterPro" id="IPR008471">
    <property type="entry name" value="MnmC-like_methylTransf"/>
</dbReference>
<dbReference type="PANTHER" id="PTHR13847:SF283">
    <property type="entry name" value="TRNA 5-METHYLAMINOMETHYL-2-THIOURIDINE BIOSYNTHESIS BIFUNCTIONAL PROTEIN MNMC"/>
    <property type="match status" value="1"/>
</dbReference>
<dbReference type="GO" id="GO:0050660">
    <property type="term" value="F:flavin adenine dinucleotide binding"/>
    <property type="evidence" value="ECO:0007669"/>
    <property type="project" value="UniProtKB-UniRule"/>
</dbReference>
<dbReference type="Proteomes" id="UP000254794">
    <property type="component" value="Unassembled WGS sequence"/>
</dbReference>
<dbReference type="GO" id="GO:0016645">
    <property type="term" value="F:oxidoreductase activity, acting on the CH-NH group of donors"/>
    <property type="evidence" value="ECO:0007669"/>
    <property type="project" value="InterPro"/>
</dbReference>
<keyword evidence="3 10" id="KW-0285">Flavoprotein</keyword>
<dbReference type="InterPro" id="IPR023032">
    <property type="entry name" value="tRNA_MAMT_biosynth_bifunc_MnmC"/>
</dbReference>
<dbReference type="AlphaFoldDB" id="A0A378JKH4"/>
<comment type="catalytic activity">
    <reaction evidence="10">
        <text>5-aminomethyl-2-thiouridine(34) in tRNA + S-adenosyl-L-methionine = 5-methylaminomethyl-2-thiouridine(34) in tRNA + S-adenosyl-L-homocysteine + H(+)</text>
        <dbReference type="Rhea" id="RHEA:19569"/>
        <dbReference type="Rhea" id="RHEA-COMP:10195"/>
        <dbReference type="Rhea" id="RHEA-COMP:10197"/>
        <dbReference type="ChEBI" id="CHEBI:15378"/>
        <dbReference type="ChEBI" id="CHEBI:57856"/>
        <dbReference type="ChEBI" id="CHEBI:59789"/>
        <dbReference type="ChEBI" id="CHEBI:74454"/>
        <dbReference type="ChEBI" id="CHEBI:74455"/>
        <dbReference type="EC" id="2.1.1.61"/>
    </reaction>
</comment>
<dbReference type="InterPro" id="IPR029063">
    <property type="entry name" value="SAM-dependent_MTases_sf"/>
</dbReference>
<gene>
    <name evidence="10 13" type="primary">mnmC</name>
    <name evidence="13" type="ORF">NCTC13316_01770</name>
</gene>
<comment type="subcellular location">
    <subcellularLocation>
        <location evidence="10">Cytoplasm</location>
    </subcellularLocation>
</comment>
<evidence type="ECO:0000259" key="12">
    <source>
        <dbReference type="Pfam" id="PF05430"/>
    </source>
</evidence>
<keyword evidence="4 10" id="KW-0808">Transferase</keyword>
<evidence type="ECO:0000259" key="11">
    <source>
        <dbReference type="Pfam" id="PF01266"/>
    </source>
</evidence>
<dbReference type="GO" id="GO:0004808">
    <property type="term" value="F:tRNA (5-methylaminomethyl-2-thiouridylate)(34)-methyltransferase activity"/>
    <property type="evidence" value="ECO:0007669"/>
    <property type="project" value="UniProtKB-EC"/>
</dbReference>
<dbReference type="HAMAP" id="MF_01102">
    <property type="entry name" value="MnmC"/>
    <property type="match status" value="1"/>
</dbReference>
<comment type="similarity">
    <text evidence="10">In the N-terminal section; belongs to the methyltransferase superfamily. tRNA (mnm(5)s(2)U34)-methyltransferase family.</text>
</comment>
<dbReference type="GO" id="GO:0002097">
    <property type="term" value="P:tRNA wobble base modification"/>
    <property type="evidence" value="ECO:0007669"/>
    <property type="project" value="UniProtKB-UniRule"/>
</dbReference>
<dbReference type="Pfam" id="PF05430">
    <property type="entry name" value="Methyltransf_30"/>
    <property type="match status" value="1"/>
</dbReference>
<evidence type="ECO:0000256" key="10">
    <source>
        <dbReference type="HAMAP-Rule" id="MF_01102"/>
    </source>
</evidence>
<name>A0A378JKH4_9GAMM</name>
<dbReference type="Gene3D" id="3.30.9.10">
    <property type="entry name" value="D-Amino Acid Oxidase, subunit A, domain 2"/>
    <property type="match status" value="1"/>
</dbReference>
<evidence type="ECO:0000313" key="14">
    <source>
        <dbReference type="Proteomes" id="UP000254794"/>
    </source>
</evidence>
<dbReference type="NCBIfam" id="TIGR03197">
    <property type="entry name" value="MnmC_Cterm"/>
    <property type="match status" value="1"/>
</dbReference>
<sequence length="659" mass="74708">MELEWGDDLPYSIATDNLYLPFDTQLEFTEACIISNKLIKQWQQPTSQYNHFTLADTQFKAGLTFLLSWQNWLKYAPEKASLYYFSCESEPLKKEDLVRILKVFPKLELQATLLVEQYPILTPGFHYLSFEQGRINLILMLGDLDSNLQELIICGTKDLEYKLRQFSIDAWLLKKYSFHNLLKSQEFFTKIALLSSPKATLTAIAMPKEVQAALQNVGFKIKKKSCLNYKEQIFYAQFNKVSQSLKIKKTPWYLPPIKIEHVGKAIVIGGGLAGCTMAHFLAKKGCEVFLIDNQEELASGASGNPQAILYPQFSAYQSPISQFMLTAYLYAYSFYKQALLGHPIGELKGILQLAYNSHEQKLIEKINTHIFAHYPELGQFISAEDVKLYANLEMAYDALFLPLSGWINSKELCKMLLSDSQIYHISNCEINSLYYDDKTWFCNEISADAVILANGYQANQFDESSFLPLIPTSGLVTFIKTNSELAKLAIPICGQGHILPNLNNKHAIGATYHPNKTNLEDLHTEDDKNLAKLNILLPSCKRSKAVVGHWMGVRTTTPDYFPIVGPIPKEYVFKDLFSPLAKDPKRWLPITSDVYQGLYAFTGFGSRGLTTIPLCADWLSALITRQPFALPSSFIRFLSPARFLLKDIVKHSANLSDKK</sequence>
<evidence type="ECO:0000256" key="5">
    <source>
        <dbReference type="ARBA" id="ARBA00022691"/>
    </source>
</evidence>
<keyword evidence="14" id="KW-1185">Reference proteome</keyword>
<evidence type="ECO:0000256" key="4">
    <source>
        <dbReference type="ARBA" id="ARBA00022679"/>
    </source>
</evidence>
<feature type="domain" description="MnmC-like methyltransferase" evidence="12">
    <location>
        <begin position="110"/>
        <end position="236"/>
    </location>
</feature>
<evidence type="ECO:0000256" key="7">
    <source>
        <dbReference type="ARBA" id="ARBA00022827"/>
    </source>
</evidence>
<dbReference type="EC" id="2.1.1.61" evidence="10"/>
<accession>A0A378JKH4</accession>
<comment type="cofactor">
    <cofactor evidence="10">
        <name>FAD</name>
        <dbReference type="ChEBI" id="CHEBI:57692"/>
    </cofactor>
</comment>
<dbReference type="Pfam" id="PF01266">
    <property type="entry name" value="DAO"/>
    <property type="match status" value="1"/>
</dbReference>
<dbReference type="SUPFAM" id="SSF51905">
    <property type="entry name" value="FAD/NAD(P)-binding domain"/>
    <property type="match status" value="1"/>
</dbReference>
<feature type="region of interest" description="FAD-dependent cmnm(5)s(2)U34 oxidoreductase" evidence="10">
    <location>
        <begin position="268"/>
        <end position="659"/>
    </location>
</feature>
<dbReference type="Gene3D" id="3.40.50.150">
    <property type="entry name" value="Vaccinia Virus protein VP39"/>
    <property type="match status" value="1"/>
</dbReference>
<feature type="domain" description="FAD dependent oxidoreductase" evidence="11">
    <location>
        <begin position="265"/>
        <end position="621"/>
    </location>
</feature>
<reference evidence="13 14" key="1">
    <citation type="submission" date="2018-06" db="EMBL/GenBank/DDBJ databases">
        <authorList>
            <consortium name="Pathogen Informatics"/>
            <person name="Doyle S."/>
        </authorList>
    </citation>
    <scope>NUCLEOTIDE SEQUENCE [LARGE SCALE GENOMIC DNA]</scope>
    <source>
        <strain evidence="13 14">NCTC13316</strain>
    </source>
</reference>
<evidence type="ECO:0000256" key="9">
    <source>
        <dbReference type="ARBA" id="ARBA00023268"/>
    </source>
</evidence>
<dbReference type="InterPro" id="IPR006076">
    <property type="entry name" value="FAD-dep_OxRdtase"/>
</dbReference>